<dbReference type="Gramene" id="OMP08039">
    <property type="protein sequence ID" value="OMP08039"/>
    <property type="gene ID" value="CCACVL1_01175"/>
</dbReference>
<accession>A0A1R3KLV6</accession>
<protein>
    <submittedName>
        <fullName evidence="1">Uncharacterized protein</fullName>
    </submittedName>
</protein>
<dbReference type="Proteomes" id="UP000188268">
    <property type="component" value="Unassembled WGS sequence"/>
</dbReference>
<gene>
    <name evidence="1" type="ORF">CCACVL1_01175</name>
</gene>
<dbReference type="AlphaFoldDB" id="A0A1R3KLV6"/>
<evidence type="ECO:0000313" key="1">
    <source>
        <dbReference type="EMBL" id="OMP08039.1"/>
    </source>
</evidence>
<sequence length="22" mass="2494">MAFRRPSTCTALFVKILPISKN</sequence>
<reference evidence="1 2" key="1">
    <citation type="submission" date="2013-09" db="EMBL/GenBank/DDBJ databases">
        <title>Corchorus capsularis genome sequencing.</title>
        <authorList>
            <person name="Alam M."/>
            <person name="Haque M.S."/>
            <person name="Islam M.S."/>
            <person name="Emdad E.M."/>
            <person name="Islam M.M."/>
            <person name="Ahmed B."/>
            <person name="Halim A."/>
            <person name="Hossen Q.M.M."/>
            <person name="Hossain M.Z."/>
            <person name="Ahmed R."/>
            <person name="Khan M.M."/>
            <person name="Islam R."/>
            <person name="Rashid M.M."/>
            <person name="Khan S.A."/>
            <person name="Rahman M.S."/>
            <person name="Alam M."/>
        </authorList>
    </citation>
    <scope>NUCLEOTIDE SEQUENCE [LARGE SCALE GENOMIC DNA]</scope>
    <source>
        <strain evidence="2">cv. CVL-1</strain>
        <tissue evidence="1">Whole seedling</tissue>
    </source>
</reference>
<dbReference type="EMBL" id="AWWV01004042">
    <property type="protein sequence ID" value="OMP08039.1"/>
    <property type="molecule type" value="Genomic_DNA"/>
</dbReference>
<organism evidence="1 2">
    <name type="scientific">Corchorus capsularis</name>
    <name type="common">Jute</name>
    <dbReference type="NCBI Taxonomy" id="210143"/>
    <lineage>
        <taxon>Eukaryota</taxon>
        <taxon>Viridiplantae</taxon>
        <taxon>Streptophyta</taxon>
        <taxon>Embryophyta</taxon>
        <taxon>Tracheophyta</taxon>
        <taxon>Spermatophyta</taxon>
        <taxon>Magnoliopsida</taxon>
        <taxon>eudicotyledons</taxon>
        <taxon>Gunneridae</taxon>
        <taxon>Pentapetalae</taxon>
        <taxon>rosids</taxon>
        <taxon>malvids</taxon>
        <taxon>Malvales</taxon>
        <taxon>Malvaceae</taxon>
        <taxon>Grewioideae</taxon>
        <taxon>Apeibeae</taxon>
        <taxon>Corchorus</taxon>
    </lineage>
</organism>
<evidence type="ECO:0000313" key="2">
    <source>
        <dbReference type="Proteomes" id="UP000188268"/>
    </source>
</evidence>
<name>A0A1R3KLV6_COCAP</name>
<keyword evidence="2" id="KW-1185">Reference proteome</keyword>
<proteinExistence type="predicted"/>
<feature type="non-terminal residue" evidence="1">
    <location>
        <position position="22"/>
    </location>
</feature>
<comment type="caution">
    <text evidence="1">The sequence shown here is derived from an EMBL/GenBank/DDBJ whole genome shotgun (WGS) entry which is preliminary data.</text>
</comment>